<dbReference type="EMBL" id="QEAQ01000035">
    <property type="protein sequence ID" value="TPX58522.1"/>
    <property type="molecule type" value="Genomic_DNA"/>
</dbReference>
<dbReference type="InterPro" id="IPR056299">
    <property type="entry name" value="CFAP61_dimer"/>
</dbReference>
<feature type="compositionally biased region" description="Low complexity" evidence="1">
    <location>
        <begin position="367"/>
        <end position="378"/>
    </location>
</feature>
<dbReference type="STRING" id="109895.A0A507E3Y3"/>
<evidence type="ECO:0000313" key="3">
    <source>
        <dbReference type="EMBL" id="TPX58522.1"/>
    </source>
</evidence>
<dbReference type="Gene3D" id="3.40.630.30">
    <property type="match status" value="1"/>
</dbReference>
<dbReference type="InterPro" id="IPR016181">
    <property type="entry name" value="Acyl_CoA_acyltransferase"/>
</dbReference>
<dbReference type="PANTHER" id="PTHR21178:SF8">
    <property type="entry name" value="CILIA- AND FLAGELLA-ASSOCIATED PROTEIN 61"/>
    <property type="match status" value="1"/>
</dbReference>
<feature type="compositionally biased region" description="Pro residues" evidence="1">
    <location>
        <begin position="325"/>
        <end position="336"/>
    </location>
</feature>
<organism evidence="3 4">
    <name type="scientific">Powellomyces hirtus</name>
    <dbReference type="NCBI Taxonomy" id="109895"/>
    <lineage>
        <taxon>Eukaryota</taxon>
        <taxon>Fungi</taxon>
        <taxon>Fungi incertae sedis</taxon>
        <taxon>Chytridiomycota</taxon>
        <taxon>Chytridiomycota incertae sedis</taxon>
        <taxon>Chytridiomycetes</taxon>
        <taxon>Spizellomycetales</taxon>
        <taxon>Powellomycetaceae</taxon>
        <taxon>Powellomyces</taxon>
    </lineage>
</organism>
<dbReference type="InterPro" id="IPR038884">
    <property type="entry name" value="CFAP61"/>
</dbReference>
<comment type="caution">
    <text evidence="3">The sequence shown here is derived from an EMBL/GenBank/DDBJ whole genome shotgun (WGS) entry which is preliminary data.</text>
</comment>
<protein>
    <recommendedName>
        <fullName evidence="2">Tyrosine specific protein phosphatases domain-containing protein</fullName>
    </recommendedName>
</protein>
<gene>
    <name evidence="3" type="ORF">PhCBS80983_g03062</name>
</gene>
<dbReference type="InterPro" id="IPR036188">
    <property type="entry name" value="FAD/NAD-bd_sf"/>
</dbReference>
<dbReference type="Gene3D" id="3.90.190.10">
    <property type="entry name" value="Protein tyrosine phosphatase superfamily"/>
    <property type="match status" value="1"/>
</dbReference>
<sequence>MSFRLRRAEARDSPAILRLIHSTPGDEGEKTLHKRFGNHVDIADIIDGSPFSLVATDASNSEEENMVGFFALGNSPPDYIDDEGALAGGSGSAGATGRLADWTAWMQRSYDIGDDLKVYNTKFLRFLVVHPTHATGFLQEVLACALTQLPHIRNVAYFLPKSTILFAPLNTNRADTRAATASNTPQSASTTHSKVRRYFADVPMVSQDQPFRLLVCRRKHVLPIMRVRPARVEDADDLAPMFREQNLIGESQKPDFYLAALLEDQSDNMKTLVAEANGEVIGFMSINKEIQQAALIETFHLDAFDNLVKEPRKKEKRVVVDVRDPTPPPPPTPPVNHPDEERLDVNDESPEHGRLSIAPAAPSTRPSSGGSAALSGESVPSIHEQAPEVDISATPATPPPRSAPHVQHVLQDRRPNAFCISLFSIAPAYATQAHELVKAAFATFEERDFCVVTTDAAVPESPLVKSFVAVPARRGMSDKNCLYVANRFSVLDTPAVAVARAVEEDLEAVDCFVDELQGQDDLRAAFKAATQNQLGTVPRCFTVRTIPPPPGAGGEVIPGQVVGVVVTRGINNPVERKQWTDQFDIAQYTSSAFALVLAVLINPLFANHSRWVLEEVMRQTGVHALIHAVPHDLESDGAVLATDAATRAVAQREFVPIRPRREIVFPNNMRDGQEVPGPLPCSLRILTAPLLYERKTVVNTRIVVVGASDCGLGFLEKLAYNPRLTFTNLTLISTDGLASTYRETGPYIGHRCFGTVELMQLGLQDHVRIVRGTVEEVDRMAKRCQLEDGSVINYDYVLLTPGMQFNCTSMGVGAAGTHGVYPLNPGEEEAALGVACARGPTEAGLVIYGRDLQAFSGVNILLSKGIEGKRITLVVPPPRLPATCFDNNVVDRKVCEVMRALGVTVLDGYVLDRIENEFGAVTGVVLHHRAQNKRKSIRPVCAVIYADDRSVAPGTFRVINDSCLVFDGRLVVDKFFCTPDPSVFAAGTVTKYSSRYQTTWEHGLSDSREVGAKFASMFLSRFDPTSPDPPSTNEEKEEETNTDPRENGNPPPLRFKDAKKTVAVLPGDLQYFHFDRPRLLSHTLEFRAAQPDYGRDLVLDSLEATSEEGSGGARGSYFRIHVAPTGHIESITYLGRRRIPLGNILCLYGMHEKYVNNVVARFDEGIIEDFVTFFAQDWALPLYFDRFGEFTKDIDEELHALRDKEEPESTDADGNGGGGTIAEVLDTLAEQLDTGVQMSEEEQCGVYKAFDCAKGRKVLDDKVFEYLLECERDNVADGYASLLQAHNVKHLVRCCDPAAYDATPLSKTGVTVHDWFFEDGTVPPESVVTSLKTLISSFTSAPSTSEKPTMALHCVSGIGRAPVLVAAALVLQGIEGEEAVEVVRKSRRGALNRAQLAWLLDDFAPKNRKKGKSKGLRRFFSRS</sequence>
<feature type="compositionally biased region" description="Basic and acidic residues" evidence="1">
    <location>
        <begin position="314"/>
        <end position="324"/>
    </location>
</feature>
<dbReference type="PANTHER" id="PTHR21178">
    <property type="entry name" value="CILIA- AND FLAGELLA-ASSOCIATED PROTEIN 61"/>
    <property type="match status" value="1"/>
</dbReference>
<feature type="region of interest" description="Disordered" evidence="1">
    <location>
        <begin position="314"/>
        <end position="383"/>
    </location>
</feature>
<evidence type="ECO:0000313" key="4">
    <source>
        <dbReference type="Proteomes" id="UP000318582"/>
    </source>
</evidence>
<dbReference type="Pfam" id="PF23150">
    <property type="entry name" value="CFAP61_dimer"/>
    <property type="match status" value="1"/>
</dbReference>
<dbReference type="PROSITE" id="PS50056">
    <property type="entry name" value="TYR_PHOSPHATASE_2"/>
    <property type="match status" value="1"/>
</dbReference>
<feature type="region of interest" description="Disordered" evidence="1">
    <location>
        <begin position="1020"/>
        <end position="1055"/>
    </location>
</feature>
<feature type="compositionally biased region" description="Basic and acidic residues" evidence="1">
    <location>
        <begin position="337"/>
        <end position="354"/>
    </location>
</feature>
<dbReference type="InterPro" id="IPR032151">
    <property type="entry name" value="CFAP61_N"/>
</dbReference>
<name>A0A507E3Y3_9FUNG</name>
<evidence type="ECO:0000256" key="1">
    <source>
        <dbReference type="SAM" id="MobiDB-lite"/>
    </source>
</evidence>
<keyword evidence="4" id="KW-1185">Reference proteome</keyword>
<reference evidence="3 4" key="1">
    <citation type="journal article" date="2019" name="Sci. Rep.">
        <title>Comparative genomics of chytrid fungi reveal insights into the obligate biotrophic and pathogenic lifestyle of Synchytrium endobioticum.</title>
        <authorList>
            <person name="van de Vossenberg B.T.L.H."/>
            <person name="Warris S."/>
            <person name="Nguyen H.D.T."/>
            <person name="van Gent-Pelzer M.P.E."/>
            <person name="Joly D.L."/>
            <person name="van de Geest H.C."/>
            <person name="Bonants P.J.M."/>
            <person name="Smith D.S."/>
            <person name="Levesque C.A."/>
            <person name="van der Lee T.A.J."/>
        </authorList>
    </citation>
    <scope>NUCLEOTIDE SEQUENCE [LARGE SCALE GENOMIC DNA]</scope>
    <source>
        <strain evidence="3 4">CBS 809.83</strain>
    </source>
</reference>
<dbReference type="SUPFAM" id="SSF55729">
    <property type="entry name" value="Acyl-CoA N-acyltransferases (Nat)"/>
    <property type="match status" value="1"/>
</dbReference>
<accession>A0A507E3Y3</accession>
<dbReference type="Pfam" id="PF16092">
    <property type="entry name" value="CFAP61_N"/>
    <property type="match status" value="1"/>
</dbReference>
<dbReference type="Gene3D" id="3.50.50.60">
    <property type="entry name" value="FAD/NAD(P)-binding domain"/>
    <property type="match status" value="2"/>
</dbReference>
<evidence type="ECO:0000259" key="2">
    <source>
        <dbReference type="PROSITE" id="PS50056"/>
    </source>
</evidence>
<dbReference type="SUPFAM" id="SSF52799">
    <property type="entry name" value="(Phosphotyrosine protein) phosphatases II"/>
    <property type="match status" value="1"/>
</dbReference>
<feature type="domain" description="Tyrosine specific protein phosphatases" evidence="2">
    <location>
        <begin position="1325"/>
        <end position="1398"/>
    </location>
</feature>
<dbReference type="Proteomes" id="UP000318582">
    <property type="component" value="Unassembled WGS sequence"/>
</dbReference>
<proteinExistence type="predicted"/>
<dbReference type="SUPFAM" id="SSF51905">
    <property type="entry name" value="FAD/NAD(P)-binding domain"/>
    <property type="match status" value="2"/>
</dbReference>
<dbReference type="InterPro" id="IPR000387">
    <property type="entry name" value="Tyr_Pase_dom"/>
</dbReference>
<dbReference type="InterPro" id="IPR029021">
    <property type="entry name" value="Prot-tyrosine_phosphatase-like"/>
</dbReference>